<dbReference type="Proteomes" id="UP001168877">
    <property type="component" value="Unassembled WGS sequence"/>
</dbReference>
<feature type="region of interest" description="Disordered" evidence="1">
    <location>
        <begin position="187"/>
        <end position="235"/>
    </location>
</feature>
<protein>
    <submittedName>
        <fullName evidence="2">Uncharacterized protein</fullName>
    </submittedName>
</protein>
<evidence type="ECO:0000256" key="1">
    <source>
        <dbReference type="SAM" id="MobiDB-lite"/>
    </source>
</evidence>
<evidence type="ECO:0000313" key="3">
    <source>
        <dbReference type="Proteomes" id="UP001168877"/>
    </source>
</evidence>
<dbReference type="EMBL" id="JAUESC010000386">
    <property type="protein sequence ID" value="KAK0576031.1"/>
    <property type="molecule type" value="Genomic_DNA"/>
</dbReference>
<dbReference type="AlphaFoldDB" id="A0AA39RKI4"/>
<gene>
    <name evidence="2" type="ORF">LWI29_010860</name>
</gene>
<accession>A0AA39RKI4</accession>
<proteinExistence type="predicted"/>
<evidence type="ECO:0000313" key="2">
    <source>
        <dbReference type="EMBL" id="KAK0576031.1"/>
    </source>
</evidence>
<comment type="caution">
    <text evidence="2">The sequence shown here is derived from an EMBL/GenBank/DDBJ whole genome shotgun (WGS) entry which is preliminary data.</text>
</comment>
<feature type="compositionally biased region" description="Basic and acidic residues" evidence="1">
    <location>
        <begin position="221"/>
        <end position="235"/>
    </location>
</feature>
<sequence length="235" mass="25438">MSRFRSPPELSKFESPGFKSLQMLSNGPFVFRQRKVRIEGLKQCFGEFVSQSSENSTYMSKTSNGDSDTNNLVNTWDGIAAVNEPELESMKVSRPIVLFPKLRSLTLWDCADFSCILITKDHISLQKLQILDCAKLSSFPNGGLCTPILNKQLELLPFYHTNRSSLSSGAAVAATGATVAATVAAVGGGSGDSSNGRRRSDAASMVSSHDPDQDEFAAVGCEKEREERSGAAEDE</sequence>
<reference evidence="2" key="1">
    <citation type="journal article" date="2022" name="Plant J.">
        <title>Strategies of tolerance reflected in two North American maple genomes.</title>
        <authorList>
            <person name="McEvoy S.L."/>
            <person name="Sezen U.U."/>
            <person name="Trouern-Trend A."/>
            <person name="McMahon S.M."/>
            <person name="Schaberg P.G."/>
            <person name="Yang J."/>
            <person name="Wegrzyn J.L."/>
            <person name="Swenson N.G."/>
        </authorList>
    </citation>
    <scope>NUCLEOTIDE SEQUENCE</scope>
    <source>
        <strain evidence="2">NS2018</strain>
    </source>
</reference>
<keyword evidence="3" id="KW-1185">Reference proteome</keyword>
<name>A0AA39RKI4_ACESA</name>
<organism evidence="2 3">
    <name type="scientific">Acer saccharum</name>
    <name type="common">Sugar maple</name>
    <dbReference type="NCBI Taxonomy" id="4024"/>
    <lineage>
        <taxon>Eukaryota</taxon>
        <taxon>Viridiplantae</taxon>
        <taxon>Streptophyta</taxon>
        <taxon>Embryophyta</taxon>
        <taxon>Tracheophyta</taxon>
        <taxon>Spermatophyta</taxon>
        <taxon>Magnoliopsida</taxon>
        <taxon>eudicotyledons</taxon>
        <taxon>Gunneridae</taxon>
        <taxon>Pentapetalae</taxon>
        <taxon>rosids</taxon>
        <taxon>malvids</taxon>
        <taxon>Sapindales</taxon>
        <taxon>Sapindaceae</taxon>
        <taxon>Hippocastanoideae</taxon>
        <taxon>Acereae</taxon>
        <taxon>Acer</taxon>
    </lineage>
</organism>
<reference evidence="2" key="2">
    <citation type="submission" date="2023-06" db="EMBL/GenBank/DDBJ databases">
        <authorList>
            <person name="Swenson N.G."/>
            <person name="Wegrzyn J.L."/>
            <person name="Mcevoy S.L."/>
        </authorList>
    </citation>
    <scope>NUCLEOTIDE SEQUENCE</scope>
    <source>
        <strain evidence="2">NS2018</strain>
        <tissue evidence="2">Leaf</tissue>
    </source>
</reference>